<evidence type="ECO:0000256" key="6">
    <source>
        <dbReference type="ARBA" id="ARBA00023069"/>
    </source>
</evidence>
<feature type="coiled-coil region" evidence="10">
    <location>
        <begin position="168"/>
        <end position="266"/>
    </location>
</feature>
<reference evidence="12" key="2">
    <citation type="submission" date="2024-06" db="UniProtKB">
        <authorList>
            <consortium name="EnsemblMetazoa"/>
        </authorList>
    </citation>
    <scope>IDENTIFICATION</scope>
</reference>
<keyword evidence="4" id="KW-0963">Cytoplasm</keyword>
<sequence length="361" mass="41650">MFDVRVVDSDSPSYISANRTPQAVLATAENDKKTKYVAALFFYLGPQVFIIFGQQCSADSTWRCLGSVVATTASDAKSTKYKKNITILKKDILKLVSPFGSVELLWQRLVAVSPGKLPVEVARKLGKQLTGTTTNFYVVMETEESASACLELNGREVDGRHIRCTFGANEEKLRKEQLVEVKREKEEQITKLDEDVAHCKDQLQELKARTGLLNKYIKKQSDVKVQCSQRQQQNKESDLYNERERLKQELAEEKRAHAEIENYLKKHIEDLDGKVEYWMSKYEEDLEMKTIEYKEREEVVIEHRAMKERQRIKEQEKKENTTATKIQAWWRGMMVRKGLGPFKKGSKKKGKKGKKGKSKKK</sequence>
<reference evidence="13" key="1">
    <citation type="journal article" date="2010" name="Nature">
        <title>The Amphimedon queenslandica genome and the evolution of animal complexity.</title>
        <authorList>
            <person name="Srivastava M."/>
            <person name="Simakov O."/>
            <person name="Chapman J."/>
            <person name="Fahey B."/>
            <person name="Gauthier M.E."/>
            <person name="Mitros T."/>
            <person name="Richards G.S."/>
            <person name="Conaco C."/>
            <person name="Dacre M."/>
            <person name="Hellsten U."/>
            <person name="Larroux C."/>
            <person name="Putnam N.H."/>
            <person name="Stanke M."/>
            <person name="Adamska M."/>
            <person name="Darling A."/>
            <person name="Degnan S.M."/>
            <person name="Oakley T.H."/>
            <person name="Plachetzki D.C."/>
            <person name="Zhai Y."/>
            <person name="Adamski M."/>
            <person name="Calcino A."/>
            <person name="Cummins S.F."/>
            <person name="Goodstein D.M."/>
            <person name="Harris C."/>
            <person name="Jackson D.J."/>
            <person name="Leys S.P."/>
            <person name="Shu S."/>
            <person name="Woodcroft B.J."/>
            <person name="Vervoort M."/>
            <person name="Kosik K.S."/>
            <person name="Manning G."/>
            <person name="Degnan B.M."/>
            <person name="Rokhsar D.S."/>
        </authorList>
    </citation>
    <scope>NUCLEOTIDE SEQUENCE [LARGE SCALE GENOMIC DNA]</scope>
</reference>
<proteinExistence type="inferred from homology"/>
<dbReference type="GeneID" id="105314912"/>
<evidence type="ECO:0000256" key="11">
    <source>
        <dbReference type="SAM" id="MobiDB-lite"/>
    </source>
</evidence>
<name>A0AAN0JRY0_AMPQE</name>
<dbReference type="KEGG" id="aqu:105314912"/>
<dbReference type="InterPro" id="IPR000048">
    <property type="entry name" value="IQ_motif_EF-hand-BS"/>
</dbReference>
<evidence type="ECO:0000256" key="10">
    <source>
        <dbReference type="SAM" id="Coils"/>
    </source>
</evidence>
<dbReference type="InterPro" id="IPR012677">
    <property type="entry name" value="Nucleotide-bd_a/b_plait_sf"/>
</dbReference>
<dbReference type="Gene3D" id="3.30.70.330">
    <property type="match status" value="1"/>
</dbReference>
<dbReference type="RefSeq" id="XP_019859845.1">
    <property type="nucleotide sequence ID" value="XM_020004286.1"/>
</dbReference>
<dbReference type="PANTHER" id="PTHR14871">
    <property type="entry name" value="DYNEIN REGULATORY COMPLEX PROTEIN 9"/>
    <property type="match status" value="1"/>
</dbReference>
<dbReference type="EnsemblMetazoa" id="XM_020004286.1">
    <property type="protein sequence ID" value="XP_019859845.1"/>
    <property type="gene ID" value="LOC105314912"/>
</dbReference>
<dbReference type="PANTHER" id="PTHR14871:SF1">
    <property type="entry name" value="DYNEIN REGULATORY COMPLEX PROTEIN 9"/>
    <property type="match status" value="1"/>
</dbReference>
<keyword evidence="8" id="KW-0966">Cell projection</keyword>
<dbReference type="Gene3D" id="1.20.5.190">
    <property type="match status" value="1"/>
</dbReference>
<dbReference type="CDD" id="cd23766">
    <property type="entry name" value="IQCG"/>
    <property type="match status" value="1"/>
</dbReference>
<feature type="compositionally biased region" description="Basic residues" evidence="11">
    <location>
        <begin position="344"/>
        <end position="361"/>
    </location>
</feature>
<dbReference type="Proteomes" id="UP000007879">
    <property type="component" value="Unassembled WGS sequence"/>
</dbReference>
<evidence type="ECO:0000256" key="3">
    <source>
        <dbReference type="ARBA" id="ARBA00013738"/>
    </source>
</evidence>
<dbReference type="GO" id="GO:0044782">
    <property type="term" value="P:cilium organization"/>
    <property type="evidence" value="ECO:0007669"/>
    <property type="project" value="TreeGrafter"/>
</dbReference>
<evidence type="ECO:0000256" key="8">
    <source>
        <dbReference type="ARBA" id="ARBA00023273"/>
    </source>
</evidence>
<feature type="region of interest" description="Disordered" evidence="11">
    <location>
        <begin position="337"/>
        <end position="361"/>
    </location>
</feature>
<dbReference type="GO" id="GO:0005737">
    <property type="term" value="C:cytoplasm"/>
    <property type="evidence" value="ECO:0007669"/>
    <property type="project" value="TreeGrafter"/>
</dbReference>
<evidence type="ECO:0000256" key="5">
    <source>
        <dbReference type="ARBA" id="ARBA00022846"/>
    </source>
</evidence>
<dbReference type="GO" id="GO:0031514">
    <property type="term" value="C:motile cilium"/>
    <property type="evidence" value="ECO:0007669"/>
    <property type="project" value="TreeGrafter"/>
</dbReference>
<evidence type="ECO:0000313" key="12">
    <source>
        <dbReference type="EnsemblMetazoa" id="XP_019859845.1"/>
    </source>
</evidence>
<evidence type="ECO:0000256" key="1">
    <source>
        <dbReference type="ARBA" id="ARBA00004611"/>
    </source>
</evidence>
<dbReference type="GO" id="GO:0003676">
    <property type="term" value="F:nucleic acid binding"/>
    <property type="evidence" value="ECO:0007669"/>
    <property type="project" value="InterPro"/>
</dbReference>
<comment type="similarity">
    <text evidence="2">Belongs to the DRC9 family.</text>
</comment>
<keyword evidence="10" id="KW-0175">Coiled coil</keyword>
<keyword evidence="7" id="KW-0206">Cytoskeleton</keyword>
<keyword evidence="5" id="KW-0282">Flagellum</keyword>
<dbReference type="InterPro" id="IPR042618">
    <property type="entry name" value="IQCG"/>
</dbReference>
<evidence type="ECO:0000256" key="4">
    <source>
        <dbReference type="ARBA" id="ARBA00022490"/>
    </source>
</evidence>
<evidence type="ECO:0000313" key="13">
    <source>
        <dbReference type="Proteomes" id="UP000007879"/>
    </source>
</evidence>
<keyword evidence="6" id="KW-0969">Cilium</keyword>
<comment type="subcellular location">
    <subcellularLocation>
        <location evidence="1">Cytoplasm</location>
        <location evidence="1">Cytoskeleton</location>
        <location evidence="1">Flagellum axoneme</location>
    </subcellularLocation>
</comment>
<keyword evidence="13" id="KW-1185">Reference proteome</keyword>
<evidence type="ECO:0000256" key="9">
    <source>
        <dbReference type="ARBA" id="ARBA00032183"/>
    </source>
</evidence>
<protein>
    <recommendedName>
        <fullName evidence="3">Dynein regulatory complex protein 9</fullName>
    </recommendedName>
    <alternativeName>
        <fullName evidence="9">IQ domain-containing protein G</fullName>
    </alternativeName>
</protein>
<organism evidence="12 13">
    <name type="scientific">Amphimedon queenslandica</name>
    <name type="common">Sponge</name>
    <dbReference type="NCBI Taxonomy" id="400682"/>
    <lineage>
        <taxon>Eukaryota</taxon>
        <taxon>Metazoa</taxon>
        <taxon>Porifera</taxon>
        <taxon>Demospongiae</taxon>
        <taxon>Heteroscleromorpha</taxon>
        <taxon>Haplosclerida</taxon>
        <taxon>Niphatidae</taxon>
        <taxon>Amphimedon</taxon>
    </lineage>
</organism>
<dbReference type="PROSITE" id="PS50096">
    <property type="entry name" value="IQ"/>
    <property type="match status" value="1"/>
</dbReference>
<evidence type="ECO:0000256" key="7">
    <source>
        <dbReference type="ARBA" id="ARBA00023212"/>
    </source>
</evidence>
<accession>A0AAN0JRY0</accession>
<dbReference type="Pfam" id="PF00612">
    <property type="entry name" value="IQ"/>
    <property type="match status" value="1"/>
</dbReference>
<dbReference type="AlphaFoldDB" id="A0AAN0JRY0"/>
<dbReference type="InterPro" id="IPR035979">
    <property type="entry name" value="RBD_domain_sf"/>
</dbReference>
<evidence type="ECO:0000256" key="2">
    <source>
        <dbReference type="ARBA" id="ARBA00008222"/>
    </source>
</evidence>
<dbReference type="SUPFAM" id="SSF54928">
    <property type="entry name" value="RNA-binding domain, RBD"/>
    <property type="match status" value="1"/>
</dbReference>